<dbReference type="PROSITE" id="PS01162">
    <property type="entry name" value="QOR_ZETA_CRYSTAL"/>
    <property type="match status" value="1"/>
</dbReference>
<dbReference type="SUPFAM" id="SSF50129">
    <property type="entry name" value="GroES-like"/>
    <property type="match status" value="1"/>
</dbReference>
<dbReference type="InterPro" id="IPR011032">
    <property type="entry name" value="GroES-like_sf"/>
</dbReference>
<feature type="domain" description="Enoyl reductase (ER)" evidence="2">
    <location>
        <begin position="10"/>
        <end position="328"/>
    </location>
</feature>
<dbReference type="Gene3D" id="3.40.50.720">
    <property type="entry name" value="NAD(P)-binding Rossmann-like Domain"/>
    <property type="match status" value="1"/>
</dbReference>
<dbReference type="InterPro" id="IPR050700">
    <property type="entry name" value="YIM1/Zinc_Alcohol_DH_Fams"/>
</dbReference>
<dbReference type="CDD" id="cd05289">
    <property type="entry name" value="MDR_like_2"/>
    <property type="match status" value="1"/>
</dbReference>
<dbReference type="SMART" id="SM00829">
    <property type="entry name" value="PKS_ER"/>
    <property type="match status" value="1"/>
</dbReference>
<sequence length="331" mass="36197">MKAVYINHYGKLDQIQFGDQPKPTIQSDEVLVKVHAVSINPLDLRMVEGEFKAVIPVQFPFILGNDLAGVIVEVGTEVERFKVGDEIFAKTDEQGSFAEYTSLKEASVALKPKNISMAQAAALPLVTLTAWQALVEIAQLKRGQKILIHAGSGGVGSVAIQLAKHLGAYVATTASAKNADWIKDLGADLVIDYKTSNFTDIVSDYDVVFDTQGGDILERSLQVLKRGGIVVSIAGQPDKNMAETINANWLMSKIIPLLSLPIRIKAKKRGVRYHFLFMQPNGEQLSHIVELVEAKKIIPVLDQVYDFADFAKAIQHVDNGHSKGKVVVNLL</sequence>
<dbReference type="InterPro" id="IPR036291">
    <property type="entry name" value="NAD(P)-bd_dom_sf"/>
</dbReference>
<evidence type="ECO:0000313" key="3">
    <source>
        <dbReference type="EMBL" id="MUG31796.1"/>
    </source>
</evidence>
<dbReference type="InterPro" id="IPR020843">
    <property type="entry name" value="ER"/>
</dbReference>
<proteinExistence type="predicted"/>
<dbReference type="GO" id="GO:0016491">
    <property type="term" value="F:oxidoreductase activity"/>
    <property type="evidence" value="ECO:0007669"/>
    <property type="project" value="UniProtKB-KW"/>
</dbReference>
<gene>
    <name evidence="3" type="ORF">GB996_03205</name>
</gene>
<dbReference type="InterPro" id="IPR013154">
    <property type="entry name" value="ADH-like_N"/>
</dbReference>
<dbReference type="InterPro" id="IPR002364">
    <property type="entry name" value="Quin_OxRdtase/zeta-crystal_CS"/>
</dbReference>
<protein>
    <submittedName>
        <fullName evidence="3">Zinc-binding dehydrogenase</fullName>
    </submittedName>
</protein>
<keyword evidence="4" id="KW-1185">Reference proteome</keyword>
<reference evidence="3 4" key="1">
    <citation type="journal article" date="2019" name="PLoS ONE">
        <title>Pup mortality in New Zealand sea lions (Phocarctos hookeri) at Enderby Island, Auckland Islands, 2013-18.</title>
        <authorList>
            <person name="Michael S.A."/>
            <person name="Hayman D.T.S."/>
            <person name="Gray R."/>
            <person name="Zhang J."/>
            <person name="Rogers L."/>
            <person name="Roe W.D."/>
        </authorList>
    </citation>
    <scope>NUCLEOTIDE SEQUENCE [LARGE SCALE GENOMIC DNA]</scope>
    <source>
        <strain evidence="3 4">SM868</strain>
    </source>
</reference>
<dbReference type="OrthoDB" id="9785812at2"/>
<evidence type="ECO:0000313" key="4">
    <source>
        <dbReference type="Proteomes" id="UP000442109"/>
    </source>
</evidence>
<dbReference type="SUPFAM" id="SSF51735">
    <property type="entry name" value="NAD(P)-binding Rossmann-fold domains"/>
    <property type="match status" value="1"/>
</dbReference>
<dbReference type="EMBL" id="WFKQ01000002">
    <property type="protein sequence ID" value="MUG31796.1"/>
    <property type="molecule type" value="Genomic_DNA"/>
</dbReference>
<dbReference type="Pfam" id="PF08240">
    <property type="entry name" value="ADH_N"/>
    <property type="match status" value="1"/>
</dbReference>
<dbReference type="Pfam" id="PF13602">
    <property type="entry name" value="ADH_zinc_N_2"/>
    <property type="match status" value="1"/>
</dbReference>
<keyword evidence="1" id="KW-0560">Oxidoreductase</keyword>
<organism evidence="3 4">
    <name type="scientific">Psychrobacter sanguinis</name>
    <dbReference type="NCBI Taxonomy" id="861445"/>
    <lineage>
        <taxon>Bacteria</taxon>
        <taxon>Pseudomonadati</taxon>
        <taxon>Pseudomonadota</taxon>
        <taxon>Gammaproteobacteria</taxon>
        <taxon>Moraxellales</taxon>
        <taxon>Moraxellaceae</taxon>
        <taxon>Psychrobacter</taxon>
    </lineage>
</organism>
<dbReference type="GO" id="GO:0008270">
    <property type="term" value="F:zinc ion binding"/>
    <property type="evidence" value="ECO:0007669"/>
    <property type="project" value="InterPro"/>
</dbReference>
<dbReference type="Gene3D" id="3.90.180.10">
    <property type="entry name" value="Medium-chain alcohol dehydrogenases, catalytic domain"/>
    <property type="match status" value="1"/>
</dbReference>
<evidence type="ECO:0000256" key="1">
    <source>
        <dbReference type="ARBA" id="ARBA00023002"/>
    </source>
</evidence>
<dbReference type="PANTHER" id="PTHR11695">
    <property type="entry name" value="ALCOHOL DEHYDROGENASE RELATED"/>
    <property type="match status" value="1"/>
</dbReference>
<dbReference type="Proteomes" id="UP000442109">
    <property type="component" value="Unassembled WGS sequence"/>
</dbReference>
<accession>A0A844LYP8</accession>
<dbReference type="PANTHER" id="PTHR11695:SF294">
    <property type="entry name" value="RETICULON-4-INTERACTING PROTEIN 1, MITOCHONDRIAL"/>
    <property type="match status" value="1"/>
</dbReference>
<dbReference type="AlphaFoldDB" id="A0A844LYP8"/>
<evidence type="ECO:0000259" key="2">
    <source>
        <dbReference type="SMART" id="SM00829"/>
    </source>
</evidence>
<name>A0A844LYP8_9GAMM</name>
<comment type="caution">
    <text evidence="3">The sequence shown here is derived from an EMBL/GenBank/DDBJ whole genome shotgun (WGS) entry which is preliminary data.</text>
</comment>
<dbReference type="RefSeq" id="WP_155586832.1">
    <property type="nucleotide sequence ID" value="NZ_WFKQ01000002.1"/>
</dbReference>